<evidence type="ECO:0000313" key="2">
    <source>
        <dbReference type="Proteomes" id="UP000010445"/>
    </source>
</evidence>
<dbReference type="eggNOG" id="ENOG502ZAJJ">
    <property type="taxonomic scope" value="Bacteria"/>
</dbReference>
<comment type="caution">
    <text evidence="1">The sequence shown here is derived from an EMBL/GenBank/DDBJ whole genome shotgun (WGS) entry which is preliminary data.</text>
</comment>
<keyword evidence="2" id="KW-1185">Reference proteome</keyword>
<feature type="non-terminal residue" evidence="1">
    <location>
        <position position="1"/>
    </location>
</feature>
<gene>
    <name evidence="1" type="ORF">HMPREF9997_01242</name>
</gene>
<proteinExistence type="predicted"/>
<dbReference type="STRING" id="1035195.HMPREF9997_01242"/>
<accession>L1MI70</accession>
<dbReference type="AlphaFoldDB" id="L1MI70"/>
<dbReference type="Proteomes" id="UP000010445">
    <property type="component" value="Unassembled WGS sequence"/>
</dbReference>
<dbReference type="HOGENOM" id="CLU_1931914_0_0_11"/>
<dbReference type="RefSeq" id="WP_006063478.1">
    <property type="nucleotide sequence ID" value="NZ_KB290831.1"/>
</dbReference>
<evidence type="ECO:0000313" key="1">
    <source>
        <dbReference type="EMBL" id="EKX90745.1"/>
    </source>
</evidence>
<name>L1MI70_9CORY</name>
<dbReference type="EMBL" id="AMEM01000017">
    <property type="protein sequence ID" value="EKX90745.1"/>
    <property type="molecule type" value="Genomic_DNA"/>
</dbReference>
<organism evidence="1 2">
    <name type="scientific">Corynebacterium durum F0235</name>
    <dbReference type="NCBI Taxonomy" id="1035195"/>
    <lineage>
        <taxon>Bacteria</taxon>
        <taxon>Bacillati</taxon>
        <taxon>Actinomycetota</taxon>
        <taxon>Actinomycetes</taxon>
        <taxon>Mycobacteriales</taxon>
        <taxon>Corynebacteriaceae</taxon>
        <taxon>Corynebacterium</taxon>
    </lineage>
</organism>
<dbReference type="PATRIC" id="fig|1035195.3.peg.1116"/>
<sequence>YYLQMLGLMYPTDADIRRWNGWDAATLRAAVAELADRGLIVEGHRARAGRSWFLPGAWLEGRKKDRPVEEWKARHYLLWQDVKVRPVLPGSPLLMPIAQLYQQVWQRYIAGDVPGYVELRTKKYRPRKNR</sequence>
<protein>
    <submittedName>
        <fullName evidence="1">Uncharacterized protein</fullName>
    </submittedName>
</protein>
<reference evidence="1 2" key="1">
    <citation type="submission" date="2012-05" db="EMBL/GenBank/DDBJ databases">
        <authorList>
            <person name="Weinstock G."/>
            <person name="Sodergren E."/>
            <person name="Lobos E.A."/>
            <person name="Fulton L."/>
            <person name="Fulton R."/>
            <person name="Courtney L."/>
            <person name="Fronick C."/>
            <person name="O'Laughlin M."/>
            <person name="Godfrey J."/>
            <person name="Wilson R.M."/>
            <person name="Miner T."/>
            <person name="Farmer C."/>
            <person name="Delehaunty K."/>
            <person name="Cordes M."/>
            <person name="Minx P."/>
            <person name="Tomlinson C."/>
            <person name="Chen J."/>
            <person name="Wollam A."/>
            <person name="Pepin K.H."/>
            <person name="Bhonagiri V."/>
            <person name="Zhang X."/>
            <person name="Suruliraj S."/>
            <person name="Warren W."/>
            <person name="Mitreva M."/>
            <person name="Mardis E.R."/>
            <person name="Wilson R.K."/>
        </authorList>
    </citation>
    <scope>NUCLEOTIDE SEQUENCE [LARGE SCALE GENOMIC DNA]</scope>
    <source>
        <strain evidence="1 2">F0235</strain>
    </source>
</reference>